<gene>
    <name evidence="1" type="ORF">EV182_001822</name>
</gene>
<comment type="caution">
    <text evidence="1">The sequence shown here is derived from an EMBL/GenBank/DDBJ whole genome shotgun (WGS) entry which is preliminary data.</text>
</comment>
<accession>A0ACC1HYQ2</accession>
<keyword evidence="2" id="KW-1185">Reference proteome</keyword>
<organism evidence="1 2">
    <name type="scientific">Spiromyces aspiralis</name>
    <dbReference type="NCBI Taxonomy" id="68401"/>
    <lineage>
        <taxon>Eukaryota</taxon>
        <taxon>Fungi</taxon>
        <taxon>Fungi incertae sedis</taxon>
        <taxon>Zoopagomycota</taxon>
        <taxon>Kickxellomycotina</taxon>
        <taxon>Kickxellomycetes</taxon>
        <taxon>Kickxellales</taxon>
        <taxon>Kickxellaceae</taxon>
        <taxon>Spiromyces</taxon>
    </lineage>
</organism>
<evidence type="ECO:0000313" key="2">
    <source>
        <dbReference type="Proteomes" id="UP001145114"/>
    </source>
</evidence>
<evidence type="ECO:0000313" key="1">
    <source>
        <dbReference type="EMBL" id="KAJ1679549.1"/>
    </source>
</evidence>
<reference evidence="1" key="1">
    <citation type="submission" date="2022-06" db="EMBL/GenBank/DDBJ databases">
        <title>Phylogenomic reconstructions and comparative analyses of Kickxellomycotina fungi.</title>
        <authorList>
            <person name="Reynolds N.K."/>
            <person name="Stajich J.E."/>
            <person name="Barry K."/>
            <person name="Grigoriev I.V."/>
            <person name="Crous P."/>
            <person name="Smith M.E."/>
        </authorList>
    </citation>
    <scope>NUCLEOTIDE SEQUENCE</scope>
    <source>
        <strain evidence="1">RSA 2271</strain>
    </source>
</reference>
<proteinExistence type="predicted"/>
<sequence>MATVYYEPTVQANNLALSNIHTLTTWVAGAAAGILGLKGYAGFVFFAMSWLLITALISGVRCEGQPSKYFKGGLREIAAGSLFNSLLSYILIWTLIYAVVHVYD</sequence>
<name>A0ACC1HYQ2_9FUNG</name>
<protein>
    <submittedName>
        <fullName evidence="1">Uncharacterized protein</fullName>
    </submittedName>
</protein>
<dbReference type="Proteomes" id="UP001145114">
    <property type="component" value="Unassembled WGS sequence"/>
</dbReference>
<dbReference type="EMBL" id="JAMZIH010000313">
    <property type="protein sequence ID" value="KAJ1679549.1"/>
    <property type="molecule type" value="Genomic_DNA"/>
</dbReference>